<dbReference type="EMBL" id="BTSX01000005">
    <property type="protein sequence ID" value="GMS99992.1"/>
    <property type="molecule type" value="Genomic_DNA"/>
</dbReference>
<accession>A0AAV5U0X6</accession>
<dbReference type="Proteomes" id="UP001432027">
    <property type="component" value="Unassembled WGS sequence"/>
</dbReference>
<comment type="caution">
    <text evidence="2">The sequence shown here is derived from an EMBL/GenBank/DDBJ whole genome shotgun (WGS) entry which is preliminary data.</text>
</comment>
<dbReference type="AlphaFoldDB" id="A0AAV5U0X6"/>
<sequence>YEFENMRASKFDQARQKFKTNSRFYFGKINVTAIAIGKYKVSVAAATRRDRSRKGPPTKKK</sequence>
<comment type="similarity">
    <text evidence="1">Belongs to the universal ribosomal protein uL10 family.</text>
</comment>
<reference evidence="2" key="1">
    <citation type="submission" date="2023-10" db="EMBL/GenBank/DDBJ databases">
        <title>Genome assembly of Pristionchus species.</title>
        <authorList>
            <person name="Yoshida K."/>
            <person name="Sommer R.J."/>
        </authorList>
    </citation>
    <scope>NUCLEOTIDE SEQUENCE</scope>
    <source>
        <strain evidence="2">RS0144</strain>
    </source>
</reference>
<dbReference type="InterPro" id="IPR043141">
    <property type="entry name" value="Ribosomal_uL10-like_sf"/>
</dbReference>
<protein>
    <recommendedName>
        <fullName evidence="4">Ribosomal protein</fullName>
    </recommendedName>
</protein>
<proteinExistence type="inferred from homology"/>
<evidence type="ECO:0008006" key="4">
    <source>
        <dbReference type="Google" id="ProtNLM"/>
    </source>
</evidence>
<name>A0AAV5U0X6_9BILA</name>
<evidence type="ECO:0000256" key="1">
    <source>
        <dbReference type="ARBA" id="ARBA00008889"/>
    </source>
</evidence>
<evidence type="ECO:0000313" key="3">
    <source>
        <dbReference type="Proteomes" id="UP001432027"/>
    </source>
</evidence>
<organism evidence="2 3">
    <name type="scientific">Pristionchus entomophagus</name>
    <dbReference type="NCBI Taxonomy" id="358040"/>
    <lineage>
        <taxon>Eukaryota</taxon>
        <taxon>Metazoa</taxon>
        <taxon>Ecdysozoa</taxon>
        <taxon>Nematoda</taxon>
        <taxon>Chromadorea</taxon>
        <taxon>Rhabditida</taxon>
        <taxon>Rhabditina</taxon>
        <taxon>Diplogasteromorpha</taxon>
        <taxon>Diplogasteroidea</taxon>
        <taxon>Neodiplogasteridae</taxon>
        <taxon>Pristionchus</taxon>
    </lineage>
</organism>
<keyword evidence="3" id="KW-1185">Reference proteome</keyword>
<dbReference type="Gene3D" id="3.30.70.1730">
    <property type="match status" value="1"/>
</dbReference>
<feature type="non-terminal residue" evidence="2">
    <location>
        <position position="1"/>
    </location>
</feature>
<gene>
    <name evidence="2" type="ORF">PENTCL1PPCAC_22167</name>
</gene>
<evidence type="ECO:0000313" key="2">
    <source>
        <dbReference type="EMBL" id="GMS99992.1"/>
    </source>
</evidence>